<evidence type="ECO:0000313" key="2">
    <source>
        <dbReference type="EMBL" id="KRK63723.1"/>
    </source>
</evidence>
<feature type="transmembrane region" description="Helical" evidence="1">
    <location>
        <begin position="224"/>
        <end position="250"/>
    </location>
</feature>
<dbReference type="AlphaFoldDB" id="A0A0R1IY61"/>
<feature type="transmembrane region" description="Helical" evidence="1">
    <location>
        <begin position="47"/>
        <end position="68"/>
    </location>
</feature>
<evidence type="ECO:0000256" key="1">
    <source>
        <dbReference type="SAM" id="Phobius"/>
    </source>
</evidence>
<dbReference type="RefSeq" id="WP_057767145.1">
    <property type="nucleotide sequence ID" value="NZ_AZDG01000024.1"/>
</dbReference>
<feature type="transmembrane region" description="Helical" evidence="1">
    <location>
        <begin position="198"/>
        <end position="218"/>
    </location>
</feature>
<feature type="transmembrane region" description="Helical" evidence="1">
    <location>
        <begin position="166"/>
        <end position="186"/>
    </location>
</feature>
<keyword evidence="1" id="KW-0812">Transmembrane</keyword>
<comment type="caution">
    <text evidence="2">The sequence shown here is derived from an EMBL/GenBank/DDBJ whole genome shotgun (WGS) entry which is preliminary data.</text>
</comment>
<keyword evidence="1" id="KW-1133">Transmembrane helix</keyword>
<keyword evidence="3" id="KW-1185">Reference proteome</keyword>
<accession>A0A0R1IY61</accession>
<name>A0A0R1IY61_9LACO</name>
<dbReference type="OrthoDB" id="258743at2"/>
<organism evidence="2 3">
    <name type="scientific">Companilactobacillus tucceti DSM 20183</name>
    <dbReference type="NCBI Taxonomy" id="1423811"/>
    <lineage>
        <taxon>Bacteria</taxon>
        <taxon>Bacillati</taxon>
        <taxon>Bacillota</taxon>
        <taxon>Bacilli</taxon>
        <taxon>Lactobacillales</taxon>
        <taxon>Lactobacillaceae</taxon>
        <taxon>Companilactobacillus</taxon>
    </lineage>
</organism>
<protein>
    <submittedName>
        <fullName evidence="2">Integral membrane protein</fullName>
    </submittedName>
</protein>
<keyword evidence="1" id="KW-0472">Membrane</keyword>
<feature type="transmembrane region" description="Helical" evidence="1">
    <location>
        <begin position="104"/>
        <end position="124"/>
    </location>
</feature>
<sequence>MADYLRWILGVLVTFTLVPYLTARVVSWIGHIAKKTLVDNLGNSSQLVVGGLGVMIHEFGHAFFAFIFGHKVTKVQLLNIHYQNSGALGSVQHSWNENNIYQRLGNFFIGLAPYYTCSVALYLLQRFLLNAQFNFSSIGVEATINANNLVESVLNNLKTAFANGTWSMILIYLVLTIMIASTGYDLSDADFSTVHKGIIPWIIVQFIIGNVFIIIGKIDVLNGYLLYFTSFSILFMVHAIISMILAIIVIKVLGIFDIF</sequence>
<reference evidence="2 3" key="1">
    <citation type="journal article" date="2015" name="Genome Announc.">
        <title>Expanding the biotechnology potential of lactobacilli through comparative genomics of 213 strains and associated genera.</title>
        <authorList>
            <person name="Sun Z."/>
            <person name="Harris H.M."/>
            <person name="McCann A."/>
            <person name="Guo C."/>
            <person name="Argimon S."/>
            <person name="Zhang W."/>
            <person name="Yang X."/>
            <person name="Jeffery I.B."/>
            <person name="Cooney J.C."/>
            <person name="Kagawa T.F."/>
            <person name="Liu W."/>
            <person name="Song Y."/>
            <person name="Salvetti E."/>
            <person name="Wrobel A."/>
            <person name="Rasinkangas P."/>
            <person name="Parkhill J."/>
            <person name="Rea M.C."/>
            <person name="O'Sullivan O."/>
            <person name="Ritari J."/>
            <person name="Douillard F.P."/>
            <person name="Paul Ross R."/>
            <person name="Yang R."/>
            <person name="Briner A.E."/>
            <person name="Felis G.E."/>
            <person name="de Vos W.M."/>
            <person name="Barrangou R."/>
            <person name="Klaenhammer T.R."/>
            <person name="Caufield P.W."/>
            <person name="Cui Y."/>
            <person name="Zhang H."/>
            <person name="O'Toole P.W."/>
        </authorList>
    </citation>
    <scope>NUCLEOTIDE SEQUENCE [LARGE SCALE GENOMIC DNA]</scope>
    <source>
        <strain evidence="2 3">DSM 20183</strain>
    </source>
</reference>
<dbReference type="STRING" id="1423811.FC72_GL001196"/>
<evidence type="ECO:0000313" key="3">
    <source>
        <dbReference type="Proteomes" id="UP000050929"/>
    </source>
</evidence>
<dbReference type="PATRIC" id="fig|1423811.3.peg.1215"/>
<gene>
    <name evidence="2" type="ORF">FC72_GL001196</name>
</gene>
<dbReference type="EMBL" id="AZDG01000024">
    <property type="protein sequence ID" value="KRK63723.1"/>
    <property type="molecule type" value="Genomic_DNA"/>
</dbReference>
<proteinExistence type="predicted"/>
<dbReference type="Proteomes" id="UP000050929">
    <property type="component" value="Unassembled WGS sequence"/>
</dbReference>